<dbReference type="Proteomes" id="UP000036780">
    <property type="component" value="Unassembled WGS sequence"/>
</dbReference>
<evidence type="ECO:0000256" key="11">
    <source>
        <dbReference type="SAM" id="Phobius"/>
    </source>
</evidence>
<gene>
    <name evidence="14" type="ORF">AFK71_06840</name>
</gene>
<evidence type="ECO:0000256" key="2">
    <source>
        <dbReference type="ARBA" id="ARBA00008697"/>
    </source>
</evidence>
<dbReference type="InterPro" id="IPR025857">
    <property type="entry name" value="MacB_PCD"/>
</dbReference>
<comment type="caution">
    <text evidence="14">The sequence shown here is derived from an EMBL/GenBank/DDBJ whole genome shotgun (WGS) entry which is preliminary data.</text>
</comment>
<keyword evidence="6" id="KW-1003">Cell membrane</keyword>
<evidence type="ECO:0000256" key="9">
    <source>
        <dbReference type="ARBA" id="ARBA00023136"/>
    </source>
</evidence>
<evidence type="ECO:0000313" key="14">
    <source>
        <dbReference type="EMBL" id="KNE21380.1"/>
    </source>
</evidence>
<name>A0A0L0QRV4_VIRPA</name>
<dbReference type="InterPro" id="IPR051125">
    <property type="entry name" value="ABC-4/HrtB_transporter"/>
</dbReference>
<evidence type="ECO:0000256" key="8">
    <source>
        <dbReference type="ARBA" id="ARBA00022989"/>
    </source>
</evidence>
<evidence type="ECO:0000256" key="10">
    <source>
        <dbReference type="ARBA" id="ARBA00024973"/>
    </source>
</evidence>
<keyword evidence="9 11" id="KW-0472">Membrane</keyword>
<feature type="domain" description="MacB-like periplasmic core" evidence="13">
    <location>
        <begin position="28"/>
        <end position="208"/>
    </location>
</feature>
<dbReference type="PANTHER" id="PTHR43738:SF1">
    <property type="entry name" value="HEMIN TRANSPORT SYSTEM PERMEASE PROTEIN HRTB-RELATED"/>
    <property type="match status" value="1"/>
</dbReference>
<protein>
    <recommendedName>
        <fullName evidence="4">Putative hemin transport system permease protein HrtB</fullName>
    </recommendedName>
</protein>
<sequence length="355" mass="38741">MFLAWNEIKNNKLRFTLIVGVLMLVSYLVFLLSGLANGLENMNKAAVDKWKAQGVILTEESDFNLPQSSLSLDDYDGEGAVEFASLAQISSIATSGNNKSNVTIFGIDADEFIMPNVTEGEAFQHANEVVAGDSLKEDGFKIGDELRLSSTEETLTIVGFTDNAKFIAAPVLYTDLQTLHNVRYGEAAEAYKDQINAFVIRTDDLANVNVKKELQVVDTTTFIENLPGYSEQNLTLTFMIYFLFVISAVVLAIFLYVLTIQKISIFGVMKAQGISSKYLAGSVIAQTFLLAFAGVILGFLLTMVTGAFLPDVVPIVFKYLDLLIYGVVLVFVSILGALFSIQTIVKIDPLKAIGG</sequence>
<keyword evidence="15" id="KW-1185">Reference proteome</keyword>
<feature type="domain" description="ABC3 transporter permease C-terminal" evidence="12">
    <location>
        <begin position="238"/>
        <end position="349"/>
    </location>
</feature>
<comment type="subcellular location">
    <subcellularLocation>
        <location evidence="1">Cell membrane</location>
        <topology evidence="1">Multi-pass membrane protein</topology>
    </subcellularLocation>
</comment>
<evidence type="ECO:0000256" key="5">
    <source>
        <dbReference type="ARBA" id="ARBA00022448"/>
    </source>
</evidence>
<dbReference type="RefSeq" id="WP_050350806.1">
    <property type="nucleotide sequence ID" value="NZ_BOSN01000004.1"/>
</dbReference>
<evidence type="ECO:0000259" key="13">
    <source>
        <dbReference type="Pfam" id="PF12704"/>
    </source>
</evidence>
<dbReference type="EMBL" id="LGTO01000005">
    <property type="protein sequence ID" value="KNE21380.1"/>
    <property type="molecule type" value="Genomic_DNA"/>
</dbReference>
<comment type="function">
    <text evidence="10">Part of the ABC transporter complex hrt involved in hemin import. Responsible for the translocation of the substrate across the membrane.</text>
</comment>
<comment type="similarity">
    <text evidence="2">Belongs to the ABC-4 integral membrane protein family. HrtB subfamily.</text>
</comment>
<feature type="transmembrane region" description="Helical" evidence="11">
    <location>
        <begin position="278"/>
        <end position="302"/>
    </location>
</feature>
<accession>A0A0L0QRV4</accession>
<dbReference type="InterPro" id="IPR003838">
    <property type="entry name" value="ABC3_permease_C"/>
</dbReference>
<proteinExistence type="inferred from homology"/>
<dbReference type="Pfam" id="PF12704">
    <property type="entry name" value="MacB_PCD"/>
    <property type="match status" value="1"/>
</dbReference>
<dbReference type="GeneID" id="66872882"/>
<keyword evidence="7 11" id="KW-0812">Transmembrane</keyword>
<evidence type="ECO:0000256" key="4">
    <source>
        <dbReference type="ARBA" id="ARBA00016962"/>
    </source>
</evidence>
<dbReference type="AlphaFoldDB" id="A0A0L0QRV4"/>
<dbReference type="PATRIC" id="fig|1473.5.peg.4380"/>
<evidence type="ECO:0000256" key="1">
    <source>
        <dbReference type="ARBA" id="ARBA00004651"/>
    </source>
</evidence>
<organism evidence="14 15">
    <name type="scientific">Virgibacillus pantothenticus</name>
    <dbReference type="NCBI Taxonomy" id="1473"/>
    <lineage>
        <taxon>Bacteria</taxon>
        <taxon>Bacillati</taxon>
        <taxon>Bacillota</taxon>
        <taxon>Bacilli</taxon>
        <taxon>Bacillales</taxon>
        <taxon>Bacillaceae</taxon>
        <taxon>Virgibacillus</taxon>
    </lineage>
</organism>
<feature type="transmembrane region" description="Helical" evidence="11">
    <location>
        <begin position="322"/>
        <end position="341"/>
    </location>
</feature>
<feature type="transmembrane region" description="Helical" evidence="11">
    <location>
        <begin position="15"/>
        <end position="36"/>
    </location>
</feature>
<reference evidence="15" key="1">
    <citation type="submission" date="2015-07" db="EMBL/GenBank/DDBJ databases">
        <title>Fjat-10053 dsm26.</title>
        <authorList>
            <person name="Liu B."/>
            <person name="Wang J."/>
            <person name="Zhu Y."/>
            <person name="Liu G."/>
            <person name="Chen Q."/>
            <person name="Chen Z."/>
            <person name="Lan J."/>
            <person name="Che J."/>
            <person name="Ge C."/>
            <person name="Shi H."/>
            <person name="Pan Z."/>
            <person name="Liu X."/>
        </authorList>
    </citation>
    <scope>NUCLEOTIDE SEQUENCE [LARGE SCALE GENOMIC DNA]</scope>
    <source>
        <strain evidence="15">DSM 26</strain>
    </source>
</reference>
<evidence type="ECO:0000259" key="12">
    <source>
        <dbReference type="Pfam" id="PF02687"/>
    </source>
</evidence>
<dbReference type="PANTHER" id="PTHR43738">
    <property type="entry name" value="ABC TRANSPORTER, MEMBRANE PROTEIN"/>
    <property type="match status" value="1"/>
</dbReference>
<evidence type="ECO:0000256" key="7">
    <source>
        <dbReference type="ARBA" id="ARBA00022692"/>
    </source>
</evidence>
<evidence type="ECO:0000313" key="15">
    <source>
        <dbReference type="Proteomes" id="UP000036780"/>
    </source>
</evidence>
<keyword evidence="8 11" id="KW-1133">Transmembrane helix</keyword>
<comment type="subunit">
    <text evidence="3">The complex is composed of two ATP-binding proteins (HrtA), two transmembrane proteins (HrtB) and a solute-binding protein.</text>
</comment>
<evidence type="ECO:0000256" key="3">
    <source>
        <dbReference type="ARBA" id="ARBA00011131"/>
    </source>
</evidence>
<keyword evidence="5" id="KW-0813">Transport</keyword>
<dbReference type="Pfam" id="PF02687">
    <property type="entry name" value="FtsX"/>
    <property type="match status" value="1"/>
</dbReference>
<feature type="transmembrane region" description="Helical" evidence="11">
    <location>
        <begin position="238"/>
        <end position="258"/>
    </location>
</feature>
<dbReference type="OrthoDB" id="384327at2"/>
<evidence type="ECO:0000256" key="6">
    <source>
        <dbReference type="ARBA" id="ARBA00022475"/>
    </source>
</evidence>
<dbReference type="GO" id="GO:0005886">
    <property type="term" value="C:plasma membrane"/>
    <property type="evidence" value="ECO:0007669"/>
    <property type="project" value="UniProtKB-SubCell"/>
</dbReference>